<comment type="subcellular location">
    <subcellularLocation>
        <location evidence="1">Membrane</location>
        <topology evidence="1">Multi-pass membrane protein</topology>
    </subcellularLocation>
</comment>
<feature type="transmembrane region" description="Helical" evidence="5">
    <location>
        <begin position="108"/>
        <end position="134"/>
    </location>
</feature>
<evidence type="ECO:0000256" key="1">
    <source>
        <dbReference type="ARBA" id="ARBA00004141"/>
    </source>
</evidence>
<gene>
    <name evidence="7" type="ORF">EQM13_12665</name>
</gene>
<dbReference type="OrthoDB" id="9815972at2"/>
<evidence type="ECO:0000256" key="3">
    <source>
        <dbReference type="ARBA" id="ARBA00022989"/>
    </source>
</evidence>
<protein>
    <recommendedName>
        <fullName evidence="6">ABC-2 type transporter transmembrane domain-containing protein</fullName>
    </recommendedName>
</protein>
<evidence type="ECO:0000259" key="6">
    <source>
        <dbReference type="Pfam" id="PF12698"/>
    </source>
</evidence>
<dbReference type="AlphaFoldDB" id="A0A410QED9"/>
<evidence type="ECO:0000256" key="5">
    <source>
        <dbReference type="SAM" id="Phobius"/>
    </source>
</evidence>
<dbReference type="PANTHER" id="PTHR43229:SF6">
    <property type="entry name" value="ABC-TYPE MULTIDRUG TRANSPORT SYSTEM, PERMEASE COMPONENT"/>
    <property type="match status" value="1"/>
</dbReference>
<proteinExistence type="predicted"/>
<reference evidence="8" key="1">
    <citation type="submission" date="2019-01" db="EMBL/GenBank/DDBJ databases">
        <title>Draft genomes of a novel of Sporanaerobacter strains.</title>
        <authorList>
            <person name="Ma S."/>
        </authorList>
    </citation>
    <scope>NUCLEOTIDE SEQUENCE [LARGE SCALE GENOMIC DNA]</scope>
    <source>
        <strain evidence="8">NJN-17</strain>
    </source>
</reference>
<dbReference type="Proteomes" id="UP000287969">
    <property type="component" value="Chromosome"/>
</dbReference>
<dbReference type="InterPro" id="IPR013525">
    <property type="entry name" value="ABC2_TM"/>
</dbReference>
<keyword evidence="3 5" id="KW-1133">Transmembrane helix</keyword>
<sequence length="265" mass="29798">MKKLFYLFKVSIEKSVIDLVRYRFNTISEIISFYIPFIMMFYIIRMFGISMDVSPIKLGGTLEGFVIGYFLWVVMVMAYADTANNIINDANRGTLEQISMSNLGLHNVLIVRSITNLIVNLLVCFIILFTIMATTNYWLDIKVGQLLILIFIGIFSILGIALIFGGLALIFKKIQSFLNMVQYFLIALVIQGPNSFSLLISALLPFRLSIESVYRIVLGGESITDFSLGDFGIMIGNSAAYFFVGLLVFKLCSKIARKNGLLGQY</sequence>
<evidence type="ECO:0000256" key="4">
    <source>
        <dbReference type="ARBA" id="ARBA00023136"/>
    </source>
</evidence>
<dbReference type="InterPro" id="IPR051784">
    <property type="entry name" value="Nod_factor_ABC_transporter"/>
</dbReference>
<dbReference type="PANTHER" id="PTHR43229">
    <property type="entry name" value="NODULATION PROTEIN J"/>
    <property type="match status" value="1"/>
</dbReference>
<organism evidence="7 8">
    <name type="scientific">Acidilutibacter cellobiosedens</name>
    <dbReference type="NCBI Taxonomy" id="2507161"/>
    <lineage>
        <taxon>Bacteria</taxon>
        <taxon>Bacillati</taxon>
        <taxon>Bacillota</taxon>
        <taxon>Tissierellia</taxon>
        <taxon>Tissierellales</taxon>
        <taxon>Acidilutibacteraceae</taxon>
        <taxon>Acidilutibacter</taxon>
    </lineage>
</organism>
<dbReference type="Pfam" id="PF12698">
    <property type="entry name" value="ABC2_membrane_3"/>
    <property type="match status" value="1"/>
</dbReference>
<evidence type="ECO:0000313" key="7">
    <source>
        <dbReference type="EMBL" id="QAT62350.1"/>
    </source>
</evidence>
<accession>A0A410QED9</accession>
<evidence type="ECO:0000256" key="2">
    <source>
        <dbReference type="ARBA" id="ARBA00022692"/>
    </source>
</evidence>
<feature type="transmembrane region" description="Helical" evidence="5">
    <location>
        <begin position="226"/>
        <end position="249"/>
    </location>
</feature>
<evidence type="ECO:0000313" key="8">
    <source>
        <dbReference type="Proteomes" id="UP000287969"/>
    </source>
</evidence>
<keyword evidence="2 5" id="KW-0812">Transmembrane</keyword>
<feature type="domain" description="ABC-2 type transporter transmembrane" evidence="6">
    <location>
        <begin position="63"/>
        <end position="247"/>
    </location>
</feature>
<feature type="transmembrane region" description="Helical" evidence="5">
    <location>
        <begin position="31"/>
        <end position="49"/>
    </location>
</feature>
<dbReference type="RefSeq" id="WP_114219700.1">
    <property type="nucleotide sequence ID" value="NZ_CP035282.1"/>
</dbReference>
<keyword evidence="8" id="KW-1185">Reference proteome</keyword>
<dbReference type="KEGG" id="spoa:EQM13_12665"/>
<name>A0A410QED9_9FIRM</name>
<feature type="transmembrane region" description="Helical" evidence="5">
    <location>
        <begin position="69"/>
        <end position="87"/>
    </location>
</feature>
<dbReference type="GO" id="GO:0140359">
    <property type="term" value="F:ABC-type transporter activity"/>
    <property type="evidence" value="ECO:0007669"/>
    <property type="project" value="InterPro"/>
</dbReference>
<feature type="transmembrane region" description="Helical" evidence="5">
    <location>
        <begin position="146"/>
        <end position="171"/>
    </location>
</feature>
<dbReference type="EMBL" id="CP035282">
    <property type="protein sequence ID" value="QAT62350.1"/>
    <property type="molecule type" value="Genomic_DNA"/>
</dbReference>
<keyword evidence="4 5" id="KW-0472">Membrane</keyword>
<dbReference type="GO" id="GO:0016020">
    <property type="term" value="C:membrane"/>
    <property type="evidence" value="ECO:0007669"/>
    <property type="project" value="UniProtKB-SubCell"/>
</dbReference>
<feature type="transmembrane region" description="Helical" evidence="5">
    <location>
        <begin position="183"/>
        <end position="206"/>
    </location>
</feature>